<dbReference type="EMBL" id="CP003653">
    <property type="protein sequence ID" value="AFZ36039.1"/>
    <property type="molecule type" value="Genomic_DNA"/>
</dbReference>
<dbReference type="RefSeq" id="WP_015193707.1">
    <property type="nucleotide sequence ID" value="NC_019748.1"/>
</dbReference>
<evidence type="ECO:0000313" key="1">
    <source>
        <dbReference type="EMBL" id="AFZ36039.1"/>
    </source>
</evidence>
<accession>K9XVE5</accession>
<protein>
    <recommendedName>
        <fullName evidence="3">DUF4336 domain-containing protein</fullName>
    </recommendedName>
</protein>
<gene>
    <name evidence="1" type="ordered locus">Sta7437_2506</name>
</gene>
<dbReference type="Pfam" id="PF14234">
    <property type="entry name" value="DUF4336"/>
    <property type="match status" value="1"/>
</dbReference>
<dbReference type="PANTHER" id="PTHR33835:SF1">
    <property type="entry name" value="METALLO-BETA-LACTAMASE DOMAIN-CONTAINING PROTEIN"/>
    <property type="match status" value="1"/>
</dbReference>
<dbReference type="HOGENOM" id="CLU_056292_2_0_3"/>
<evidence type="ECO:0008006" key="3">
    <source>
        <dbReference type="Google" id="ProtNLM"/>
    </source>
</evidence>
<reference evidence="2" key="1">
    <citation type="journal article" date="2013" name="Proc. Natl. Acad. Sci. U.S.A.">
        <title>Improving the coverage of the cyanobacterial phylum using diversity-driven genome sequencing.</title>
        <authorList>
            <person name="Shih P.M."/>
            <person name="Wu D."/>
            <person name="Latifi A."/>
            <person name="Axen S.D."/>
            <person name="Fewer D.P."/>
            <person name="Talla E."/>
            <person name="Calteau A."/>
            <person name="Cai F."/>
            <person name="Tandeau de Marsac N."/>
            <person name="Rippka R."/>
            <person name="Herdman M."/>
            <person name="Sivonen K."/>
            <person name="Coursin T."/>
            <person name="Laurent T."/>
            <person name="Goodwin L."/>
            <person name="Nolan M."/>
            <person name="Davenport K.W."/>
            <person name="Han C.S."/>
            <person name="Rubin E.M."/>
            <person name="Eisen J.A."/>
            <person name="Woyke T."/>
            <person name="Gugger M."/>
            <person name="Kerfeld C.A."/>
        </authorList>
    </citation>
    <scope>NUCLEOTIDE SEQUENCE [LARGE SCALE GENOMIC DNA]</scope>
    <source>
        <strain evidence="2">ATCC 29371 / PCC 7437</strain>
    </source>
</reference>
<dbReference type="InterPro" id="IPR036866">
    <property type="entry name" value="RibonucZ/Hydroxyglut_hydro"/>
</dbReference>
<organism evidence="1 2">
    <name type="scientific">Stanieria cyanosphaera (strain ATCC 29371 / PCC 7437)</name>
    <dbReference type="NCBI Taxonomy" id="111780"/>
    <lineage>
        <taxon>Bacteria</taxon>
        <taxon>Bacillati</taxon>
        <taxon>Cyanobacteriota</taxon>
        <taxon>Cyanophyceae</taxon>
        <taxon>Pleurocapsales</taxon>
        <taxon>Dermocarpellaceae</taxon>
        <taxon>Stanieria</taxon>
    </lineage>
</organism>
<keyword evidence="2" id="KW-1185">Reference proteome</keyword>
<dbReference type="eggNOG" id="COG4221">
    <property type="taxonomic scope" value="Bacteria"/>
</dbReference>
<dbReference type="PANTHER" id="PTHR33835">
    <property type="entry name" value="YALI0C07656P"/>
    <property type="match status" value="1"/>
</dbReference>
<evidence type="ECO:0000313" key="2">
    <source>
        <dbReference type="Proteomes" id="UP000010473"/>
    </source>
</evidence>
<dbReference type="Proteomes" id="UP000010473">
    <property type="component" value="Chromosome"/>
</dbReference>
<dbReference type="STRING" id="111780.Sta7437_2506"/>
<proteinExistence type="predicted"/>
<name>K9XVE5_STAC7</name>
<dbReference type="KEGG" id="scs:Sta7437_2506"/>
<dbReference type="SUPFAM" id="SSF56281">
    <property type="entry name" value="Metallo-hydrolase/oxidoreductase"/>
    <property type="match status" value="1"/>
</dbReference>
<dbReference type="InterPro" id="IPR025638">
    <property type="entry name" value="DUF4336"/>
</dbReference>
<dbReference type="AlphaFoldDB" id="K9XVE5"/>
<dbReference type="OrthoDB" id="450111at2"/>
<sequence>MLRKVAQNIWVQEQSQKYYGLEVGTRMTIICLADSQLLVISPIKTDPKNIEQINQLGKVTWIVAPNLYHHLYVADFQDIYPQAKLLVAPGLELKRKDLVVDQVLTQDLIKFDNELEYCLFAGFKILDIPKISPLNEVVFFHIKSKTLILTDTAFHFDNSFPLITQLATRILGGYRTLSPTILEKLAIGNKNQLKQSIKTILNWDFERVIMAHGTIVERQGKQKLVQGYQQFLGEKLSLK</sequence>